<name>A0ABW4H305_9LACO</name>
<accession>A0ABW4H305</accession>
<dbReference type="SMART" id="SM00966">
    <property type="entry name" value="SpoVT_AbrB"/>
    <property type="match status" value="1"/>
</dbReference>
<dbReference type="GO" id="GO:0003677">
    <property type="term" value="F:DNA binding"/>
    <property type="evidence" value="ECO:0007669"/>
    <property type="project" value="UniProtKB-KW"/>
</dbReference>
<keyword evidence="4" id="KW-1185">Reference proteome</keyword>
<dbReference type="PANTHER" id="PTHR40516:SF1">
    <property type="entry name" value="ANTITOXIN CHPS-RELATED"/>
    <property type="match status" value="1"/>
</dbReference>
<dbReference type="SUPFAM" id="SSF89447">
    <property type="entry name" value="AbrB/MazE/MraZ-like"/>
    <property type="match status" value="1"/>
</dbReference>
<dbReference type="InterPro" id="IPR039052">
    <property type="entry name" value="Antitox_PemI-like"/>
</dbReference>
<dbReference type="EMBL" id="JBHTOM010000006">
    <property type="protein sequence ID" value="MFD1549145.1"/>
    <property type="molecule type" value="Genomic_DNA"/>
</dbReference>
<dbReference type="InterPro" id="IPR007159">
    <property type="entry name" value="SpoVT-AbrB_dom"/>
</dbReference>
<evidence type="ECO:0000259" key="2">
    <source>
        <dbReference type="PROSITE" id="PS51740"/>
    </source>
</evidence>
<organism evidence="3 4">
    <name type="scientific">Levilactobacillus fuyuanensis</name>
    <dbReference type="NCBI Taxonomy" id="2486022"/>
    <lineage>
        <taxon>Bacteria</taxon>
        <taxon>Bacillati</taxon>
        <taxon>Bacillota</taxon>
        <taxon>Bacilli</taxon>
        <taxon>Lactobacillales</taxon>
        <taxon>Lactobacillaceae</taxon>
        <taxon>Levilactobacillus</taxon>
    </lineage>
</organism>
<reference evidence="4" key="1">
    <citation type="journal article" date="2019" name="Int. J. Syst. Evol. Microbiol.">
        <title>The Global Catalogue of Microorganisms (GCM) 10K type strain sequencing project: providing services to taxonomists for standard genome sequencing and annotation.</title>
        <authorList>
            <consortium name="The Broad Institute Genomics Platform"/>
            <consortium name="The Broad Institute Genome Sequencing Center for Infectious Disease"/>
            <person name="Wu L."/>
            <person name="Ma J."/>
        </authorList>
    </citation>
    <scope>NUCLEOTIDE SEQUENCE [LARGE SCALE GENOMIC DNA]</scope>
    <source>
        <strain evidence="4">CCM 8906</strain>
    </source>
</reference>
<dbReference type="PROSITE" id="PS51740">
    <property type="entry name" value="SPOVT_ABRB"/>
    <property type="match status" value="1"/>
</dbReference>
<proteinExistence type="predicted"/>
<evidence type="ECO:0000313" key="4">
    <source>
        <dbReference type="Proteomes" id="UP001597195"/>
    </source>
</evidence>
<sequence length="89" mass="10203">MTLIEEHVYLKTLGNSMAVIIPSNVSNQLRLVAGQELRITVESGSIILTPVRKKPINIHELFADWQDDNRREKELNWGKSTGSEFPWNQ</sequence>
<feature type="domain" description="SpoVT-AbrB" evidence="2">
    <location>
        <begin position="8"/>
        <end position="53"/>
    </location>
</feature>
<dbReference type="Proteomes" id="UP001597195">
    <property type="component" value="Unassembled WGS sequence"/>
</dbReference>
<evidence type="ECO:0000313" key="3">
    <source>
        <dbReference type="EMBL" id="MFD1549145.1"/>
    </source>
</evidence>
<gene>
    <name evidence="3" type="ORF">ACFQ5T_05515</name>
</gene>
<comment type="caution">
    <text evidence="3">The sequence shown here is derived from an EMBL/GenBank/DDBJ whole genome shotgun (WGS) entry which is preliminary data.</text>
</comment>
<dbReference type="RefSeq" id="WP_125700749.1">
    <property type="nucleotide sequence ID" value="NZ_JBHTOM010000006.1"/>
</dbReference>
<protein>
    <submittedName>
        <fullName evidence="3">AbrB/MazE/SpoVT family DNA-binding domain-containing protein</fullName>
    </submittedName>
</protein>
<dbReference type="Gene3D" id="2.10.260.10">
    <property type="match status" value="1"/>
</dbReference>
<dbReference type="Pfam" id="PF04014">
    <property type="entry name" value="MazE_antitoxin"/>
    <property type="match status" value="1"/>
</dbReference>
<dbReference type="PANTHER" id="PTHR40516">
    <property type="entry name" value="ANTITOXIN CHPS-RELATED"/>
    <property type="match status" value="1"/>
</dbReference>
<keyword evidence="1 3" id="KW-0238">DNA-binding</keyword>
<evidence type="ECO:0000256" key="1">
    <source>
        <dbReference type="PROSITE-ProRule" id="PRU01076"/>
    </source>
</evidence>
<dbReference type="InterPro" id="IPR037914">
    <property type="entry name" value="SpoVT-AbrB_sf"/>
</dbReference>